<dbReference type="InterPro" id="IPR048020">
    <property type="entry name" value="Transpos_IS3"/>
</dbReference>
<dbReference type="InterPro" id="IPR050900">
    <property type="entry name" value="Transposase_IS3/IS150/IS904"/>
</dbReference>
<dbReference type="Pfam" id="PF13333">
    <property type="entry name" value="rve_2"/>
    <property type="match status" value="1"/>
</dbReference>
<organism evidence="4 5">
    <name type="scientific">Butyricicoccus porcorum</name>
    <dbReference type="NCBI Taxonomy" id="1945634"/>
    <lineage>
        <taxon>Bacteria</taxon>
        <taxon>Bacillati</taxon>
        <taxon>Bacillota</taxon>
        <taxon>Clostridia</taxon>
        <taxon>Eubacteriales</taxon>
        <taxon>Butyricicoccaceae</taxon>
        <taxon>Butyricicoccus</taxon>
    </lineage>
</organism>
<accession>A0A252F5R2</accession>
<feature type="domain" description="Integrase catalytic" evidence="2">
    <location>
        <begin position="108"/>
        <end position="272"/>
    </location>
</feature>
<dbReference type="PANTHER" id="PTHR46889">
    <property type="entry name" value="TRANSPOSASE INSF FOR INSERTION SEQUENCE IS3B-RELATED"/>
    <property type="match status" value="1"/>
</dbReference>
<comment type="caution">
    <text evidence="4">The sequence shown here is derived from an EMBL/GenBank/DDBJ whole genome shotgun (WGS) entry which is preliminary data.</text>
</comment>
<dbReference type="Proteomes" id="UP000194903">
    <property type="component" value="Unassembled WGS sequence"/>
</dbReference>
<evidence type="ECO:0000259" key="2">
    <source>
        <dbReference type="PROSITE" id="PS50994"/>
    </source>
</evidence>
<sequence length="281" mass="32648">MELLCRILHISESGYYRYLKNLSKPSKDALLSAAIDRIMNESDYNDNYGVERMQLALEQNGFHTGKRRIRRIMHEKGLIHGRPRRPHGLTRAATEIQEEENLIKQDFRADTPYQKLLTDITQIGCLDGKLYISPIMDCFNGEILSLQMDDNMRKELCINTLKAVACRYPVRGATLHSDRGSQYTSEAFKKKLSEYGMLQSLSGVAHCYDNARMESFFATLKKELLYRIPTYRMPMAEVKSIIFRYVFIYYNRKRVYTSNPLGLPPAVYKTHYHNMYHSSAA</sequence>
<gene>
    <name evidence="4" type="ORF">CBW42_03530</name>
    <name evidence="3" type="ORF">CBW42_09560</name>
</gene>
<dbReference type="Gene3D" id="3.30.420.10">
    <property type="entry name" value="Ribonuclease H-like superfamily/Ribonuclease H"/>
    <property type="match status" value="1"/>
</dbReference>
<dbReference type="PROSITE" id="PS50994">
    <property type="entry name" value="INTEGRASE"/>
    <property type="match status" value="1"/>
</dbReference>
<dbReference type="Pfam" id="PF13276">
    <property type="entry name" value="HTH_21"/>
    <property type="match status" value="1"/>
</dbReference>
<dbReference type="Pfam" id="PF00665">
    <property type="entry name" value="rve"/>
    <property type="match status" value="1"/>
</dbReference>
<protein>
    <submittedName>
        <fullName evidence="4">Transposase</fullName>
    </submittedName>
</protein>
<dbReference type="AlphaFoldDB" id="A0A252F5R2"/>
<comment type="function">
    <text evidence="1">Involved in the transposition of the insertion sequence.</text>
</comment>
<dbReference type="SUPFAM" id="SSF53098">
    <property type="entry name" value="Ribonuclease H-like"/>
    <property type="match status" value="1"/>
</dbReference>
<evidence type="ECO:0000313" key="5">
    <source>
        <dbReference type="Proteomes" id="UP000194903"/>
    </source>
</evidence>
<dbReference type="EMBL" id="NHOC01000003">
    <property type="protein sequence ID" value="OUM21117.1"/>
    <property type="molecule type" value="Genomic_DNA"/>
</dbReference>
<dbReference type="InterPro" id="IPR036397">
    <property type="entry name" value="RNaseH_sf"/>
</dbReference>
<dbReference type="PANTHER" id="PTHR46889:SF4">
    <property type="entry name" value="TRANSPOSASE INSO FOR INSERTION SEQUENCE ELEMENT IS911B-RELATED"/>
    <property type="match status" value="1"/>
</dbReference>
<dbReference type="InterPro" id="IPR001584">
    <property type="entry name" value="Integrase_cat-core"/>
</dbReference>
<evidence type="ECO:0000256" key="1">
    <source>
        <dbReference type="ARBA" id="ARBA00002286"/>
    </source>
</evidence>
<evidence type="ECO:0000313" key="4">
    <source>
        <dbReference type="EMBL" id="OUM21117.1"/>
    </source>
</evidence>
<dbReference type="EMBL" id="NHOC01000008">
    <property type="protein sequence ID" value="OUM19982.1"/>
    <property type="molecule type" value="Genomic_DNA"/>
</dbReference>
<dbReference type="NCBIfam" id="NF033516">
    <property type="entry name" value="transpos_IS3"/>
    <property type="match status" value="1"/>
</dbReference>
<dbReference type="GO" id="GO:0015074">
    <property type="term" value="P:DNA integration"/>
    <property type="evidence" value="ECO:0007669"/>
    <property type="project" value="InterPro"/>
</dbReference>
<dbReference type="InterPro" id="IPR012337">
    <property type="entry name" value="RNaseH-like_sf"/>
</dbReference>
<dbReference type="InterPro" id="IPR025948">
    <property type="entry name" value="HTH-like_dom"/>
</dbReference>
<proteinExistence type="predicted"/>
<dbReference type="GO" id="GO:0003676">
    <property type="term" value="F:nucleic acid binding"/>
    <property type="evidence" value="ECO:0007669"/>
    <property type="project" value="InterPro"/>
</dbReference>
<reference evidence="4 5" key="1">
    <citation type="submission" date="2017-05" db="EMBL/GenBank/DDBJ databases">
        <title>Butyricicoccus porcorum sp. nov. a butyrate-producing bacterium from the swine intestinal tract.</title>
        <authorList>
            <person name="Trachsel J."/>
            <person name="Humphrey S."/>
            <person name="Allen H.K."/>
        </authorList>
    </citation>
    <scope>NUCLEOTIDE SEQUENCE [LARGE SCALE GENOMIC DNA]</scope>
    <source>
        <strain evidence="4">BB10</strain>
    </source>
</reference>
<evidence type="ECO:0000313" key="3">
    <source>
        <dbReference type="EMBL" id="OUM19982.1"/>
    </source>
</evidence>
<name>A0A252F5R2_9FIRM</name>
<keyword evidence="5" id="KW-1185">Reference proteome</keyword>